<evidence type="ECO:0000313" key="6">
    <source>
        <dbReference type="Proteomes" id="UP000186108"/>
    </source>
</evidence>
<dbReference type="PANTHER" id="PTHR40447:SF1">
    <property type="entry name" value="ANAEROBIC SULFITE REDUCTASE SUBUNIT A"/>
    <property type="match status" value="1"/>
</dbReference>
<evidence type="ECO:0000313" key="5">
    <source>
        <dbReference type="EMBL" id="ANS28251.1"/>
    </source>
</evidence>
<dbReference type="PANTHER" id="PTHR40447">
    <property type="entry name" value="ANAEROBIC SULFITE REDUCTASE SUBUNIT A"/>
    <property type="match status" value="1"/>
</dbReference>
<protein>
    <submittedName>
        <fullName evidence="5">Ferredoxin</fullName>
    </submittedName>
</protein>
<dbReference type="PATRIC" id="fig|37919.13.peg.3699"/>
<feature type="domain" description="4Fe-4S ferredoxin-type" evidence="4">
    <location>
        <begin position="337"/>
        <end position="365"/>
    </location>
</feature>
<dbReference type="RefSeq" id="WP_065491066.1">
    <property type="nucleotide sequence ID" value="NZ_CP009111.1"/>
</dbReference>
<dbReference type="InterPro" id="IPR017896">
    <property type="entry name" value="4Fe4S_Fe-S-bd"/>
</dbReference>
<accession>A0A1B1K6Q5</accession>
<reference evidence="5 6" key="1">
    <citation type="submission" date="2014-07" db="EMBL/GenBank/DDBJ databases">
        <authorList>
            <person name="Zhang J.E."/>
            <person name="Yang H."/>
            <person name="Guo J."/>
            <person name="Deng Z."/>
            <person name="Luo H."/>
            <person name="Luo M."/>
            <person name="Zhao B."/>
        </authorList>
    </citation>
    <scope>NUCLEOTIDE SEQUENCE [LARGE SCALE GENOMIC DNA]</scope>
    <source>
        <strain evidence="5 6">1CP</strain>
    </source>
</reference>
<keyword evidence="3" id="KW-0411">Iron-sulfur</keyword>
<evidence type="ECO:0000256" key="2">
    <source>
        <dbReference type="ARBA" id="ARBA00023004"/>
    </source>
</evidence>
<organism evidence="5 6">
    <name type="scientific">Rhodococcus opacus</name>
    <name type="common">Nocardia opaca</name>
    <dbReference type="NCBI Taxonomy" id="37919"/>
    <lineage>
        <taxon>Bacteria</taxon>
        <taxon>Bacillati</taxon>
        <taxon>Actinomycetota</taxon>
        <taxon>Actinomycetes</taxon>
        <taxon>Mycobacteriales</taxon>
        <taxon>Nocardiaceae</taxon>
        <taxon>Rhodococcus</taxon>
    </lineage>
</organism>
<gene>
    <name evidence="5" type="ORF">R1CP_17825</name>
</gene>
<dbReference type="Proteomes" id="UP000186108">
    <property type="component" value="Chromosome"/>
</dbReference>
<dbReference type="EMBL" id="CP009111">
    <property type="protein sequence ID" value="ANS28251.1"/>
    <property type="molecule type" value="Genomic_DNA"/>
</dbReference>
<evidence type="ECO:0000259" key="4">
    <source>
        <dbReference type="PROSITE" id="PS51379"/>
    </source>
</evidence>
<dbReference type="AlphaFoldDB" id="A0A1B1K6Q5"/>
<dbReference type="Gene3D" id="1.10.1060.10">
    <property type="entry name" value="Alpha-helical ferredoxin"/>
    <property type="match status" value="1"/>
</dbReference>
<name>A0A1B1K6Q5_RHOOP</name>
<feature type="domain" description="4Fe-4S ferredoxin-type" evidence="4">
    <location>
        <begin position="257"/>
        <end position="287"/>
    </location>
</feature>
<evidence type="ECO:0000256" key="3">
    <source>
        <dbReference type="ARBA" id="ARBA00023014"/>
    </source>
</evidence>
<dbReference type="InterPro" id="IPR009051">
    <property type="entry name" value="Helical_ferredxn"/>
</dbReference>
<dbReference type="InterPro" id="IPR017900">
    <property type="entry name" value="4Fe4S_Fe_S_CS"/>
</dbReference>
<dbReference type="PROSITE" id="PS51379">
    <property type="entry name" value="4FE4S_FER_2"/>
    <property type="match status" value="2"/>
</dbReference>
<evidence type="ECO:0000256" key="1">
    <source>
        <dbReference type="ARBA" id="ARBA00022723"/>
    </source>
</evidence>
<dbReference type="Pfam" id="PF17179">
    <property type="entry name" value="Fer4_22"/>
    <property type="match status" value="1"/>
</dbReference>
<dbReference type="GO" id="GO:0046872">
    <property type="term" value="F:metal ion binding"/>
    <property type="evidence" value="ECO:0007669"/>
    <property type="project" value="UniProtKB-KW"/>
</dbReference>
<keyword evidence="1" id="KW-0479">Metal-binding</keyword>
<keyword evidence="2" id="KW-0408">Iron</keyword>
<dbReference type="PROSITE" id="PS00198">
    <property type="entry name" value="4FE4S_FER_1"/>
    <property type="match status" value="2"/>
</dbReference>
<dbReference type="GO" id="GO:0051536">
    <property type="term" value="F:iron-sulfur cluster binding"/>
    <property type="evidence" value="ECO:0007669"/>
    <property type="project" value="UniProtKB-KW"/>
</dbReference>
<proteinExistence type="predicted"/>
<dbReference type="SUPFAM" id="SSF46548">
    <property type="entry name" value="alpha-helical ferredoxin"/>
    <property type="match status" value="1"/>
</dbReference>
<sequence>MDGQPTVHPDSSVLDRRGLDQLIETLRARGYCVVGPTVEDSAIVLAELESGAQLPSGWGVTTGPGKYRLRRRDDAAVFGHSAGPQSWKRFLHPPRQQQWSVDRDGAFIAPAPDERPYAFVGVRGCDLAAIAVLRRVLCPDPDSDSTTARRFRQLFIVAAHCTEPGGVCFCASMGTGPAAGPGYDLALTERIDDNGHRFVVEAGTESGAAVLAEVAHRTAATAEVDEARNAVSTAAGRMGRAMPEVDLHALLRDARGADVWEDVASRCLTCGNCTMVCPTCFCTTSEDVTDLTGEHAERWQHWSSCFEPDFSHVHGGNVRTSGESRYRQWMSHKLGTWFDQFGSSGCVGCGRCIDWCPVGIDITEEAARLVQLMPAYRPEDDREQR</sequence>